<feature type="compositionally biased region" description="Polar residues" evidence="1">
    <location>
        <begin position="1494"/>
        <end position="1511"/>
    </location>
</feature>
<evidence type="ECO:0000259" key="2">
    <source>
        <dbReference type="PROSITE" id="PS50235"/>
    </source>
</evidence>
<evidence type="ECO:0000256" key="1">
    <source>
        <dbReference type="SAM" id="MobiDB-lite"/>
    </source>
</evidence>
<evidence type="ECO:0000313" key="3">
    <source>
        <dbReference type="EMBL" id="ACU61842.1"/>
    </source>
</evidence>
<dbReference type="SUPFAM" id="SSF54001">
    <property type="entry name" value="Cysteine proteinases"/>
    <property type="match status" value="1"/>
</dbReference>
<dbReference type="InterPro" id="IPR050164">
    <property type="entry name" value="Peptidase_C19"/>
</dbReference>
<dbReference type="KEGG" id="cpi:Cpin_4396"/>
<dbReference type="CDD" id="cd02257">
    <property type="entry name" value="Peptidase_C19"/>
    <property type="match status" value="1"/>
</dbReference>
<dbReference type="Pfam" id="PF00443">
    <property type="entry name" value="UCH"/>
    <property type="match status" value="1"/>
</dbReference>
<organism evidence="3 4">
    <name type="scientific">Chitinophaga pinensis (strain ATCC 43595 / DSM 2588 / LMG 13176 / NBRC 15968 / NCIMB 11800 / UQM 2034)</name>
    <dbReference type="NCBI Taxonomy" id="485918"/>
    <lineage>
        <taxon>Bacteria</taxon>
        <taxon>Pseudomonadati</taxon>
        <taxon>Bacteroidota</taxon>
        <taxon>Chitinophagia</taxon>
        <taxon>Chitinophagales</taxon>
        <taxon>Chitinophagaceae</taxon>
        <taxon>Chitinophaga</taxon>
    </lineage>
</organism>
<keyword evidence="3" id="KW-0378">Hydrolase</keyword>
<dbReference type="InterPro" id="IPR018200">
    <property type="entry name" value="USP_CS"/>
</dbReference>
<feature type="compositionally biased region" description="Acidic residues" evidence="1">
    <location>
        <begin position="42"/>
        <end position="51"/>
    </location>
</feature>
<dbReference type="Gene3D" id="3.90.70.10">
    <property type="entry name" value="Cysteine proteinases"/>
    <property type="match status" value="1"/>
</dbReference>
<feature type="region of interest" description="Disordered" evidence="1">
    <location>
        <begin position="1"/>
        <end position="51"/>
    </location>
</feature>
<dbReference type="Proteomes" id="UP000002215">
    <property type="component" value="Chromosome"/>
</dbReference>
<evidence type="ECO:0000313" key="4">
    <source>
        <dbReference type="Proteomes" id="UP000002215"/>
    </source>
</evidence>
<feature type="domain" description="USP" evidence="2">
    <location>
        <begin position="1170"/>
        <end position="1471"/>
    </location>
</feature>
<dbReference type="InterPro" id="IPR038765">
    <property type="entry name" value="Papain-like_cys_pep_sf"/>
</dbReference>
<dbReference type="RefSeq" id="WP_012792010.1">
    <property type="nucleotide sequence ID" value="NC_013132.1"/>
</dbReference>
<dbReference type="GO" id="GO:0005829">
    <property type="term" value="C:cytosol"/>
    <property type="evidence" value="ECO:0007669"/>
    <property type="project" value="TreeGrafter"/>
</dbReference>
<proteinExistence type="predicted"/>
<feature type="compositionally biased region" description="Basic residues" evidence="1">
    <location>
        <begin position="190"/>
        <end position="201"/>
    </location>
</feature>
<dbReference type="GO" id="GO:0004843">
    <property type="term" value="F:cysteine-type deubiquitinase activity"/>
    <property type="evidence" value="ECO:0007669"/>
    <property type="project" value="InterPro"/>
</dbReference>
<gene>
    <name evidence="3" type="ordered locus">Cpin_4396</name>
</gene>
<dbReference type="InterPro" id="IPR001394">
    <property type="entry name" value="Peptidase_C19_UCH"/>
</dbReference>
<feature type="compositionally biased region" description="Basic and acidic residues" evidence="1">
    <location>
        <begin position="1"/>
        <end position="18"/>
    </location>
</feature>
<dbReference type="EMBL" id="CP001699">
    <property type="protein sequence ID" value="ACU61842.1"/>
    <property type="molecule type" value="Genomic_DNA"/>
</dbReference>
<reference evidence="3 4" key="2">
    <citation type="journal article" date="2010" name="Stand. Genomic Sci.">
        <title>Complete genome sequence of Chitinophaga pinensis type strain (UQM 2034).</title>
        <authorList>
            <person name="Glavina Del Rio T."/>
            <person name="Abt B."/>
            <person name="Spring S."/>
            <person name="Lapidus A."/>
            <person name="Nolan M."/>
            <person name="Tice H."/>
            <person name="Copeland A."/>
            <person name="Cheng J.F."/>
            <person name="Chen F."/>
            <person name="Bruce D."/>
            <person name="Goodwin L."/>
            <person name="Pitluck S."/>
            <person name="Ivanova N."/>
            <person name="Mavromatis K."/>
            <person name="Mikhailova N."/>
            <person name="Pati A."/>
            <person name="Chen A."/>
            <person name="Palaniappan K."/>
            <person name="Land M."/>
            <person name="Hauser L."/>
            <person name="Chang Y.J."/>
            <person name="Jeffries C.D."/>
            <person name="Chain P."/>
            <person name="Saunders E."/>
            <person name="Detter J.C."/>
            <person name="Brettin T."/>
            <person name="Rohde M."/>
            <person name="Goker M."/>
            <person name="Bristow J."/>
            <person name="Eisen J.A."/>
            <person name="Markowitz V."/>
            <person name="Hugenholtz P."/>
            <person name="Kyrpides N.C."/>
            <person name="Klenk H.P."/>
            <person name="Lucas S."/>
        </authorList>
    </citation>
    <scope>NUCLEOTIDE SEQUENCE [LARGE SCALE GENOMIC DNA]</scope>
    <source>
        <strain evidence="4">ATCC 43595 / DSM 2588 / LMG 13176 / NBRC 15968 / NCIMB 11800 / UQM 2034</strain>
    </source>
</reference>
<accession>A0A979G6T4</accession>
<feature type="region of interest" description="Disordered" evidence="1">
    <location>
        <begin position="188"/>
        <end position="222"/>
    </location>
</feature>
<feature type="region of interest" description="Disordered" evidence="1">
    <location>
        <begin position="1492"/>
        <end position="1517"/>
    </location>
</feature>
<dbReference type="InterPro" id="IPR028889">
    <property type="entry name" value="USP"/>
</dbReference>
<feature type="compositionally biased region" description="Basic and acidic residues" evidence="1">
    <location>
        <begin position="202"/>
        <end position="222"/>
    </location>
</feature>
<sequence length="1517" mass="172034">MPLEHSSEKTIHNQDRAVAHQSNNSAISRPAVPAIQKMSEDKSEEEAGMEELAEDAAIPAKFSLSADNSNDIPGLPNIQPFQLRSGSTAMAAGPVVQLKKLLITAPGRGRKNDVVIAMEHDDLINAIQPPRVRRTANGMTISIGGKPPKYVPIDNVIAAVQKAIRAMDVDGKVANELKMLLEVLTDQKNTKPKTRSNKRKREASPVRDVKRPKKDDKGMRDLEEKKVYEALEKEKKDEVQVGDFTTVEQEVKPIGSDEALKFVAWNLNHFGEGKNLTEKEITAKIREFSPNGGVRDMKQYDKYERTPEMIDGFLNVLAKYAGALPLFTNTTEVSLLMDAVSNLKYILERVSKKNKYYGVKYTIIEEIAGSLKKHYILAHSRRLLKQHPSLIMGFNEVGEGVDTMKQKLEDKTKEKPKGSGIQVERGPRLQSISISVPLIIDAVNVHNRFAEKKNWIPNYLVEKKERYSTSDRWDHFEAYERLGEKTDYLRNGQIEYYPVAFNSGVFEYKGAMIVSGTEVIPVADAENIVWTKNPGLVKYHKFRPIVVHRFALKKEKKEEEGTDITMGMSEGDNAPAEKEVWFGMVHTSPHGDEFDRREIYVNQLSESIPALRDEAAGKNAQLVIGGDYYIAEEALITSPPKLQYEDNNYVDDTGFKMDSSEVSRRGLKAGKYVGKSGRVKTVKETNMELEGETEAKTEMPIGAVTAVDTEMQPEIETGAKTVTEIGPVTNKKPEIELDVETDAKEGKKKEEEENPYVQGKMNEIRNMVHPLTDDPYNFKDTLSKEKMKDVRSLTGTNENSLGLQSADYFIIDQATSQTYQTGIIDPVTGIPLYMESDNREMSDAWFAFSDHVPVMLVVSPNEDDKSVNNAFAGNRGYFDSDPSSLNLFDLRYLQISNAMARIREDVSLYPKEHVDFLEKHFALLQDRRKSGIIGDDALLFMNRFIIDIDSVMAGKKERMDISTEMFEVYQAREAYITTVLYQIWSDMYSIRDNDGNNDVLLIHIDDVRMILKEEKINALHNRGKGMGNQASKEARQVLERYVQTSSLDALDETFEALITYPPVMDNLAREKAQYNLVMDDFSHRKAEITTALLQGLMEQIGLYVNGMMEDEATDKGKKQVNIRSNFNLFAELIGNAGTTHKVRKKHDKSFSGDIYGENLQDTTQELALFGGIPNRGNDCFMNSLCQLLTLPAYQELALDFEVRDFINKIGKPEPIKRIDVWELRLYLFAVNRINTMGGQEDATELLGKLMDEIEPLLVNDKQQYDDTFKILSSYKRTITGSMPDVTNAPVDQSIVQWVNNEKTTDQAPENILYVPIDSATGLVNWLQSPKRQYSFLPGLEWAAMNDQWHSVIKMEEEVVFKRLPAVLTIALNRFGNDLQKINKKFEMPVKFSQISNDGGIRMEHFYELNGFVYHQGTTRSEGHYWMHKKQGDNWMKAEDAYVDPSNMEESDNERTFSHDIDNAYIYTYVRTHTAQPQDMGPVPWDGTYMEQENDGNVETPVTGSSPNTNKQPEYFFL</sequence>
<name>A0A979G6T4_CHIPD</name>
<dbReference type="PANTHER" id="PTHR24006">
    <property type="entry name" value="UBIQUITIN CARBOXYL-TERMINAL HYDROLASE"/>
    <property type="match status" value="1"/>
</dbReference>
<dbReference type="PROSITE" id="PS00973">
    <property type="entry name" value="USP_2"/>
    <property type="match status" value="1"/>
</dbReference>
<dbReference type="OrthoDB" id="599987at2"/>
<protein>
    <submittedName>
        <fullName evidence="3">Peptidase C19 ubiquitin carboxyl-terminal hydrolase 2</fullName>
    </submittedName>
</protein>
<dbReference type="GO" id="GO:0016579">
    <property type="term" value="P:protein deubiquitination"/>
    <property type="evidence" value="ECO:0007669"/>
    <property type="project" value="InterPro"/>
</dbReference>
<reference evidence="4" key="1">
    <citation type="submission" date="2009-08" db="EMBL/GenBank/DDBJ databases">
        <title>The complete genome of Chitinophaga pinensis DSM 2588.</title>
        <authorList>
            <consortium name="US DOE Joint Genome Institute (JGI-PGF)"/>
            <person name="Lucas S."/>
            <person name="Copeland A."/>
            <person name="Lapidus A."/>
            <person name="Glavina del Rio T."/>
            <person name="Dalin E."/>
            <person name="Tice H."/>
            <person name="Bruce D."/>
            <person name="Goodwin L."/>
            <person name="Pitluck S."/>
            <person name="Kyrpides N."/>
            <person name="Mavromatis K."/>
            <person name="Ivanova N."/>
            <person name="Mikhailova N."/>
            <person name="Sims D."/>
            <person name="Meinche L."/>
            <person name="Brettin T."/>
            <person name="Detter J.C."/>
            <person name="Han C."/>
            <person name="Larimer F."/>
            <person name="Land M."/>
            <person name="Hauser L."/>
            <person name="Markowitz V."/>
            <person name="Cheng J.-F."/>
            <person name="Hugenholtz P."/>
            <person name="Woyke T."/>
            <person name="Wu D."/>
            <person name="Spring S."/>
            <person name="Klenk H.-P."/>
            <person name="Eisen J.A."/>
        </authorList>
    </citation>
    <scope>NUCLEOTIDE SEQUENCE [LARGE SCALE GENOMIC DNA]</scope>
    <source>
        <strain evidence="4">ATCC 43595 / DSM 2588 / LMG 13176 / NBRC 15968 / NCIMB 11800 / UQM 2034</strain>
    </source>
</reference>
<dbReference type="PROSITE" id="PS50235">
    <property type="entry name" value="USP_3"/>
    <property type="match status" value="1"/>
</dbReference>